<keyword evidence="4" id="KW-1185">Reference proteome</keyword>
<name>A0A5J4NLE2_9TREM</name>
<dbReference type="EMBL" id="QNGE01002034">
    <property type="protein sequence ID" value="KAA3676352.1"/>
    <property type="molecule type" value="Genomic_DNA"/>
</dbReference>
<evidence type="ECO:0000313" key="3">
    <source>
        <dbReference type="EMBL" id="KAA3676352.1"/>
    </source>
</evidence>
<dbReference type="Pfam" id="PF02582">
    <property type="entry name" value="DUF155"/>
    <property type="match status" value="1"/>
</dbReference>
<reference evidence="3 4" key="1">
    <citation type="journal article" date="2019" name="Gigascience">
        <title>Whole-genome sequence of the oriental lung fluke Paragonimus westermani.</title>
        <authorList>
            <person name="Oey H."/>
            <person name="Zakrzewski M."/>
            <person name="Narain K."/>
            <person name="Devi K.R."/>
            <person name="Agatsuma T."/>
            <person name="Nawaratna S."/>
            <person name="Gobert G.N."/>
            <person name="Jones M.K."/>
            <person name="Ragan M.A."/>
            <person name="McManus D.P."/>
            <person name="Krause L."/>
        </authorList>
    </citation>
    <scope>NUCLEOTIDE SEQUENCE [LARGE SCALE GENOMIC DNA]</scope>
    <source>
        <strain evidence="3 4">IND2009</strain>
    </source>
</reference>
<comment type="caution">
    <text evidence="3">The sequence shown here is derived from an EMBL/GenBank/DDBJ whole genome shotgun (WGS) entry which is preliminary data.</text>
</comment>
<sequence length="332" mass="37636">MKLTESSLDLGVPLTTGHLGKKRADKSLVSTDTTGFLNVSAYGIAQYVDLDGLRAHLSNLDAYQCASLPSELSTEVVLISSKYAPTSNTQRDVFIFRCTIVTFEIEMRTFPVFFASYVYLYRSFSHFLIIETVLLSFGICPKQSIDCFSLAFVHSVKNCWLILLLNGRISGIVSPSESLFKLSLLENRFDTVAIQMEPWIAKMKTGLGINFPQSRVLKKTGELFTLRHLLNISTSMIDTPDFYWDRPEVEALYNQLRSALSVSARTRVLNSKLNMCCELTEILSNHLQSRHSSRLEWMIIALILVEVAFEAFYYHERRVERRLSIGNTAVPT</sequence>
<evidence type="ECO:0000256" key="1">
    <source>
        <dbReference type="ARBA" id="ARBA00008306"/>
    </source>
</evidence>
<organism evidence="3 4">
    <name type="scientific">Paragonimus westermani</name>
    <dbReference type="NCBI Taxonomy" id="34504"/>
    <lineage>
        <taxon>Eukaryota</taxon>
        <taxon>Metazoa</taxon>
        <taxon>Spiralia</taxon>
        <taxon>Lophotrochozoa</taxon>
        <taxon>Platyhelminthes</taxon>
        <taxon>Trematoda</taxon>
        <taxon>Digenea</taxon>
        <taxon>Plagiorchiida</taxon>
        <taxon>Troglotremata</taxon>
        <taxon>Troglotrematidae</taxon>
        <taxon>Paragonimus</taxon>
    </lineage>
</organism>
<dbReference type="GO" id="GO:0005739">
    <property type="term" value="C:mitochondrion"/>
    <property type="evidence" value="ECO:0007669"/>
    <property type="project" value="UniProtKB-ARBA"/>
</dbReference>
<proteinExistence type="inferred from homology"/>
<dbReference type="AlphaFoldDB" id="A0A5J4NLE2"/>
<accession>A0A5J4NLE2</accession>
<dbReference type="InterPro" id="IPR003734">
    <property type="entry name" value="DUF155"/>
</dbReference>
<evidence type="ECO:0000313" key="4">
    <source>
        <dbReference type="Proteomes" id="UP000324629"/>
    </source>
</evidence>
<dbReference type="PANTHER" id="PTHR16255">
    <property type="entry name" value="REQUIRED FOR MEIOTIC NUCLEAR DIVISION PROTEIN 1 HOMOLOG"/>
    <property type="match status" value="1"/>
</dbReference>
<dbReference type="InterPro" id="IPR051624">
    <property type="entry name" value="RMD1/Sad1-interacting"/>
</dbReference>
<feature type="domain" description="DUF155" evidence="2">
    <location>
        <begin position="181"/>
        <end position="270"/>
    </location>
</feature>
<protein>
    <recommendedName>
        <fullName evidence="2">DUF155 domain-containing protein</fullName>
    </recommendedName>
</protein>
<comment type="similarity">
    <text evidence="1">Belongs to the RMD1/sif2 family.</text>
</comment>
<evidence type="ECO:0000259" key="2">
    <source>
        <dbReference type="Pfam" id="PF02582"/>
    </source>
</evidence>
<dbReference type="Proteomes" id="UP000324629">
    <property type="component" value="Unassembled WGS sequence"/>
</dbReference>
<dbReference type="PANTHER" id="PTHR16255:SF1">
    <property type="entry name" value="REQUIRED FOR MEIOTIC NUCLEAR DIVISION PROTEIN 1 HOMOLOG"/>
    <property type="match status" value="1"/>
</dbReference>
<dbReference type="GO" id="GO:0070131">
    <property type="term" value="P:positive regulation of mitochondrial translation"/>
    <property type="evidence" value="ECO:0007669"/>
    <property type="project" value="TreeGrafter"/>
</dbReference>
<gene>
    <name evidence="3" type="ORF">DEA37_0005975</name>
</gene>